<dbReference type="InterPro" id="IPR018370">
    <property type="entry name" value="Chaperonin_Cpn60_CS"/>
</dbReference>
<evidence type="ECO:0000313" key="13">
    <source>
        <dbReference type="Proteomes" id="UP000282957"/>
    </source>
</evidence>
<evidence type="ECO:0000256" key="9">
    <source>
        <dbReference type="RuleBase" id="RU000419"/>
    </source>
</evidence>
<dbReference type="CDD" id="cd03344">
    <property type="entry name" value="GroEL"/>
    <property type="match status" value="1"/>
</dbReference>
<dbReference type="GO" id="GO:0140662">
    <property type="term" value="F:ATP-dependent protein folding chaperone"/>
    <property type="evidence" value="ECO:0007669"/>
    <property type="project" value="InterPro"/>
</dbReference>
<evidence type="ECO:0000256" key="1">
    <source>
        <dbReference type="ARBA" id="ARBA00006607"/>
    </source>
</evidence>
<dbReference type="PANTHER" id="PTHR45633">
    <property type="entry name" value="60 KDA HEAT SHOCK PROTEIN, MITOCHONDRIAL"/>
    <property type="match status" value="1"/>
</dbReference>
<dbReference type="PRINTS" id="PR00298">
    <property type="entry name" value="CHAPERONIN60"/>
</dbReference>
<feature type="region of interest" description="Disordered" evidence="11">
    <location>
        <begin position="525"/>
        <end position="545"/>
    </location>
</feature>
<dbReference type="GO" id="GO:0005737">
    <property type="term" value="C:cytoplasm"/>
    <property type="evidence" value="ECO:0007669"/>
    <property type="project" value="UniProtKB-SubCell"/>
</dbReference>
<dbReference type="AlphaFoldDB" id="A0A437MD48"/>
<dbReference type="SUPFAM" id="SSF54849">
    <property type="entry name" value="GroEL-intermediate domain like"/>
    <property type="match status" value="1"/>
</dbReference>
<dbReference type="GO" id="GO:0042026">
    <property type="term" value="P:protein refolding"/>
    <property type="evidence" value="ECO:0007669"/>
    <property type="project" value="UniProtKB-UniRule"/>
</dbReference>
<evidence type="ECO:0000256" key="4">
    <source>
        <dbReference type="ARBA" id="ARBA00022840"/>
    </source>
</evidence>
<dbReference type="FunFam" id="3.50.7.10:FF:000001">
    <property type="entry name" value="60 kDa chaperonin"/>
    <property type="match status" value="1"/>
</dbReference>
<keyword evidence="5 7" id="KW-0143">Chaperone</keyword>
<proteinExistence type="inferred from homology"/>
<keyword evidence="4 7" id="KW-0067">ATP-binding</keyword>
<dbReference type="InterPro" id="IPR027410">
    <property type="entry name" value="TCP-1-like_intermed_sf"/>
</dbReference>
<dbReference type="GO" id="GO:0005524">
    <property type="term" value="F:ATP binding"/>
    <property type="evidence" value="ECO:0007669"/>
    <property type="project" value="UniProtKB-UniRule"/>
</dbReference>
<dbReference type="InterPro" id="IPR027413">
    <property type="entry name" value="GROEL-like_equatorial_sf"/>
</dbReference>
<comment type="similarity">
    <text evidence="1 7 8">Belongs to the chaperonin (HSP60) family.</text>
</comment>
<feature type="binding site" evidence="7">
    <location>
        <position position="51"/>
    </location>
    <ligand>
        <name>ATP</name>
        <dbReference type="ChEBI" id="CHEBI:30616"/>
    </ligand>
</feature>
<dbReference type="InterPro" id="IPR027409">
    <property type="entry name" value="GroEL-like_apical_dom_sf"/>
</dbReference>
<comment type="caution">
    <text evidence="7">Lacks conserved residue(s) required for the propagation of feature annotation.</text>
</comment>
<protein>
    <recommendedName>
        <fullName evidence="7">Chaperonin GroEL</fullName>
        <ecNumber evidence="7">5.6.1.7</ecNumber>
    </recommendedName>
    <alternativeName>
        <fullName evidence="7">60 kDa chaperonin</fullName>
    </alternativeName>
    <alternativeName>
        <fullName evidence="7">Chaperonin-60</fullName>
        <shortName evidence="7">Cpn60</shortName>
    </alternativeName>
</protein>
<keyword evidence="2 7" id="KW-0963">Cytoplasm</keyword>
<feature type="binding site" evidence="7">
    <location>
        <begin position="30"/>
        <end position="33"/>
    </location>
    <ligand>
        <name>ATP</name>
        <dbReference type="ChEBI" id="CHEBI:30616"/>
    </ligand>
</feature>
<dbReference type="SUPFAM" id="SSF48592">
    <property type="entry name" value="GroEL equatorial domain-like"/>
    <property type="match status" value="1"/>
</dbReference>
<dbReference type="NCBIfam" id="TIGR02348">
    <property type="entry name" value="GroEL"/>
    <property type="match status" value="1"/>
</dbReference>
<evidence type="ECO:0000256" key="5">
    <source>
        <dbReference type="ARBA" id="ARBA00023186"/>
    </source>
</evidence>
<dbReference type="InterPro" id="IPR001844">
    <property type="entry name" value="Cpn60/GroEL"/>
</dbReference>
<accession>A0A437MD48</accession>
<dbReference type="FunFam" id="1.10.560.10:FF:000001">
    <property type="entry name" value="60 kDa chaperonin"/>
    <property type="match status" value="1"/>
</dbReference>
<dbReference type="NCBIfam" id="NF009487">
    <property type="entry name" value="PRK12849.1"/>
    <property type="match status" value="1"/>
</dbReference>
<sequence length="545" mass="57734">MAAKDVKFGAGARERMLRGVDILADAVKVTLGPKGRNVVIDKSFGAPRITKDGVTVAKEIELADKFENMGAQMVREVASKQNDLAGDGTTTATVLAQAIVREGVKAVAAGLNPMDLKRGIDKAVASVVDELTSKTKKITTSAEVAQVGTLSANGEAEIGKMIAEAMEKVGNEGVITVEEAKSIQTELDVVEGMQFDRGYVSPYFITNAEKMIAELDDAYILIHEKKLSQLQPMLPLLESVVQSGRPLIILAEDVEGEALATLVVNKLRGGLKIAAVKAPGFGDRRKAMLEDIAILTGGQMISEDLGIKLETVTLAMLGRAKKVRIEKENTTIVDGAGSKDEIQGRVEQIKAQIEETTSDYDREKLQERLAKLAGGVAVIRVGGSTEVEVKERKDRVDDALHATRAAVQEGIVPGGGVALLRAAETLANLKGSNNDEQVGIQIVQKAIQVPAKQIAANAGKDGAVVAGEVLRKSEYNFGYDAQNDEYKDLVTAGIIDPTKVVRTALQDAASISSLLITTEAMVAEKPEKKAPAGGPPGGGMGDMDF</sequence>
<evidence type="ECO:0000256" key="2">
    <source>
        <dbReference type="ARBA" id="ARBA00022490"/>
    </source>
</evidence>
<keyword evidence="10" id="KW-0175">Coiled coil</keyword>
<evidence type="ECO:0000313" key="12">
    <source>
        <dbReference type="EMBL" id="RVT95555.1"/>
    </source>
</evidence>
<dbReference type="RefSeq" id="WP_127788414.1">
    <property type="nucleotide sequence ID" value="NZ_SACL01000005.1"/>
</dbReference>
<comment type="caution">
    <text evidence="12">The sequence shown here is derived from an EMBL/GenBank/DDBJ whole genome shotgun (WGS) entry which is preliminary data.</text>
</comment>
<keyword evidence="6 7" id="KW-0413">Isomerase</keyword>
<comment type="function">
    <text evidence="7 9">Together with its co-chaperonin GroES, plays an essential role in assisting protein folding. The GroEL-GroES system forms a nano-cage that allows encapsulation of the non-native substrate proteins and provides a physical environment optimized to promote and accelerate protein folding.</text>
</comment>
<feature type="coiled-coil region" evidence="10">
    <location>
        <begin position="339"/>
        <end position="366"/>
    </location>
</feature>
<dbReference type="NCBIfam" id="NF009489">
    <property type="entry name" value="PRK12851.1"/>
    <property type="match status" value="1"/>
</dbReference>
<evidence type="ECO:0000256" key="8">
    <source>
        <dbReference type="RuleBase" id="RU000418"/>
    </source>
</evidence>
<dbReference type="EMBL" id="SACL01000005">
    <property type="protein sequence ID" value="RVT95555.1"/>
    <property type="molecule type" value="Genomic_DNA"/>
</dbReference>
<dbReference type="GO" id="GO:0016853">
    <property type="term" value="F:isomerase activity"/>
    <property type="evidence" value="ECO:0007669"/>
    <property type="project" value="UniProtKB-KW"/>
</dbReference>
<comment type="subunit">
    <text evidence="7 9">Forms a cylinder of 14 subunits composed of two heptameric rings stacked back-to-back. Interacts with the co-chaperonin GroES.</text>
</comment>
<dbReference type="HAMAP" id="MF_00600">
    <property type="entry name" value="CH60"/>
    <property type="match status" value="1"/>
</dbReference>
<dbReference type="EC" id="5.6.1.7" evidence="7"/>
<dbReference type="SUPFAM" id="SSF52029">
    <property type="entry name" value="GroEL apical domain-like"/>
    <property type="match status" value="1"/>
</dbReference>
<evidence type="ECO:0000256" key="7">
    <source>
        <dbReference type="HAMAP-Rule" id="MF_00600"/>
    </source>
</evidence>
<keyword evidence="13" id="KW-1185">Reference proteome</keyword>
<dbReference type="Pfam" id="PF00118">
    <property type="entry name" value="Cpn60_TCP1"/>
    <property type="match status" value="1"/>
</dbReference>
<evidence type="ECO:0000256" key="6">
    <source>
        <dbReference type="ARBA" id="ARBA00023235"/>
    </source>
</evidence>
<comment type="subcellular location">
    <subcellularLocation>
        <location evidence="7">Cytoplasm</location>
    </subcellularLocation>
</comment>
<feature type="compositionally biased region" description="Gly residues" evidence="11">
    <location>
        <begin position="535"/>
        <end position="545"/>
    </location>
</feature>
<dbReference type="NCBIfam" id="NF009488">
    <property type="entry name" value="PRK12850.1"/>
    <property type="match status" value="1"/>
</dbReference>
<reference evidence="12 13" key="1">
    <citation type="submission" date="2019-01" db="EMBL/GenBank/DDBJ databases">
        <authorList>
            <person name="Chen W.-M."/>
        </authorList>
    </citation>
    <scope>NUCLEOTIDE SEQUENCE [LARGE SCALE GENOMIC DNA]</scope>
    <source>
        <strain evidence="12 13">CCP-6</strain>
    </source>
</reference>
<feature type="binding site" evidence="7">
    <location>
        <position position="496"/>
    </location>
    <ligand>
        <name>ATP</name>
        <dbReference type="ChEBI" id="CHEBI:30616"/>
    </ligand>
</feature>
<dbReference type="GO" id="GO:0051082">
    <property type="term" value="F:unfolded protein binding"/>
    <property type="evidence" value="ECO:0007669"/>
    <property type="project" value="UniProtKB-UniRule"/>
</dbReference>
<evidence type="ECO:0000256" key="10">
    <source>
        <dbReference type="SAM" id="Coils"/>
    </source>
</evidence>
<dbReference type="NCBIfam" id="NF000592">
    <property type="entry name" value="PRK00013.1"/>
    <property type="match status" value="1"/>
</dbReference>
<name>A0A437MD48_9PROT</name>
<feature type="binding site" evidence="7">
    <location>
        <position position="415"/>
    </location>
    <ligand>
        <name>ATP</name>
        <dbReference type="ChEBI" id="CHEBI:30616"/>
    </ligand>
</feature>
<gene>
    <name evidence="7 12" type="primary">groL</name>
    <name evidence="7" type="synonym">groEL</name>
    <name evidence="12" type="ORF">EOD42_15205</name>
</gene>
<dbReference type="Gene3D" id="3.30.260.10">
    <property type="entry name" value="TCP-1-like chaperonin intermediate domain"/>
    <property type="match status" value="1"/>
</dbReference>
<evidence type="ECO:0000256" key="11">
    <source>
        <dbReference type="SAM" id="MobiDB-lite"/>
    </source>
</evidence>
<organism evidence="12 13">
    <name type="scientific">Rhodovarius crocodyli</name>
    <dbReference type="NCBI Taxonomy" id="1979269"/>
    <lineage>
        <taxon>Bacteria</taxon>
        <taxon>Pseudomonadati</taxon>
        <taxon>Pseudomonadota</taxon>
        <taxon>Alphaproteobacteria</taxon>
        <taxon>Acetobacterales</taxon>
        <taxon>Roseomonadaceae</taxon>
        <taxon>Rhodovarius</taxon>
    </lineage>
</organism>
<dbReference type="OrthoDB" id="9766614at2"/>
<feature type="binding site" evidence="7">
    <location>
        <begin position="87"/>
        <end position="91"/>
    </location>
    <ligand>
        <name>ATP</name>
        <dbReference type="ChEBI" id="CHEBI:30616"/>
    </ligand>
</feature>
<dbReference type="Gene3D" id="3.50.7.10">
    <property type="entry name" value="GroEL"/>
    <property type="match status" value="1"/>
</dbReference>
<dbReference type="PROSITE" id="PS00296">
    <property type="entry name" value="CHAPERONINS_CPN60"/>
    <property type="match status" value="1"/>
</dbReference>
<dbReference type="InterPro" id="IPR002423">
    <property type="entry name" value="Cpn60/GroEL/TCP-1"/>
</dbReference>
<evidence type="ECO:0000256" key="3">
    <source>
        <dbReference type="ARBA" id="ARBA00022741"/>
    </source>
</evidence>
<dbReference type="Proteomes" id="UP000282957">
    <property type="component" value="Unassembled WGS sequence"/>
</dbReference>
<dbReference type="Gene3D" id="1.10.560.10">
    <property type="entry name" value="GroEL-like equatorial domain"/>
    <property type="match status" value="1"/>
</dbReference>
<keyword evidence="3 7" id="KW-0547">Nucleotide-binding</keyword>